<evidence type="ECO:0000256" key="3">
    <source>
        <dbReference type="ARBA" id="ARBA00022821"/>
    </source>
</evidence>
<dbReference type="GO" id="GO:0006952">
    <property type="term" value="P:defense response"/>
    <property type="evidence" value="ECO:0007669"/>
    <property type="project" value="UniProtKB-KW"/>
</dbReference>
<dbReference type="InterPro" id="IPR003593">
    <property type="entry name" value="AAA+_ATPase"/>
</dbReference>
<dbReference type="PROSITE" id="PS50104">
    <property type="entry name" value="TIR"/>
    <property type="match status" value="2"/>
</dbReference>
<gene>
    <name evidence="7" type="ORF">OSB04_018690</name>
</gene>
<keyword evidence="2" id="KW-0677">Repeat</keyword>
<feature type="domain" description="TIR" evidence="6">
    <location>
        <begin position="560"/>
        <end position="721"/>
    </location>
</feature>
<sequence length="2572" mass="292632">MASSSSSSFHSTPPSSSSSQSLKYDVFLSFRGTDTRNTFIDHLYSALCHQAIHTYKDDITLPRGETIDIALLTAIEKSQIAIIVFSENYADSSWCLQELAHIMKCKDQRGLTVMPIFYHIEPSELRNLTKKYGEAFAKYELGNKKVELWRKALVDAGNLSGYVANGIKALKVWFNGPRDRQLPPSLPQVVGNMKKLRLISMNGYPATSLPREFPPMELCYLQLVWSRVEQLWEGNKCLPNLKVLDLSFSSKLSRTPDLDGLPYLERLILFGCSSLKELHPSIGYHESIIFLDLHACFALEIFPPIIRMKKLETLQLSSCSQLRKFPEIQTSLDNLVKLSLNNSGIEIVPSSVGRYCTNLVSLDLRDCFNLQSIEGNFHRLQHLKGLYLDHCNQLKNIPTEGLFDVECSLQLLSLSEMSLQNLHRGAVNGLLGFSHFLKRLNLRSCNLVDGDISPEFFKELSNLEALDLRGNNFSQLHSSLSQLPCLKYLDLSRCENLVELPDLPSSIAILIAERCYALDIVGDFPTSDLKWLWKVSLTTYNTSGDGGRIVQSMLQWPQLLLLLNRVNMIGTDVRNNFVDHLYSALVQQGIFTYKDDKTLPRGETIGPSLLKAIEESQIAVIVFSENYADSSWCLQELAHIMKCKDERGLIVIPIFYHMDPSELRKPKGKYGEALAKHESEKNDVESWREALVDAGNLSGDVANGPETVFIKQIVETISNRLHAPNSSDDEDLIGIEARLQDLKSKMEMESDRVLMVGIWGLGGGGKTTLASALYDEIYNKFDGSCFLKDVREESSKHGLEELQEKVLSIILKQKREEVVGDVGRLIKSRFRRKKVLMVLDDVDHVDQLKELAGSNAWFGKGSRIIITTRNNHLLNVHKVNVVYNISLLNDDEAIKLFCKHALGDGSHLEDREMLSKDVVSYVGGLPLALKVLGSFLCDKNKSEWTSALARLKQIPDSDIVEKLKISYDGLERVEKELFLDIACFFRRKEKDEAMVLLDACGFHPIIGVKVLIQKALITVSRKEGLETFDMHDLIQEMGHYIVRGQNLENPETHSRVWQGEDVVKLCTMDAKTENDKIKALQIEWYRVKHPRFPEVVANMKQLRSFSCFKYRATSLPREFQPMELRCLQLHSSLVKQLWEGYKHLPNLKVLDLYFSRKLIRTPDFDGLPCLERIILKHCTMLKEIHPSIGYHERLIFLDMESCTSLKTFPTIIRMKKLETLILSQCCNLGKFPEMETSMDNLAKLSLRGSGIEIVPSSIGQYCTNLVSLDLTDCINLHSIEGNFHLLKHLEGFYFEGCDELKNIPTEGLFDVECCLQVLSLSSTSFKNLYRGAVNFELLAFSGFLRKLSLSYCNLVDGDISSVFCEELSNLQALDLSGNDFSQLHSSLLQLPRLKFLNLSDCKNLVELPNLPSSISVLITEGCNSLDVIGDFQSNLKWLWKVSLSGRNFNGERVLQSLLQGYAVEDHFISALFDDRVAIPIRGWKLETFTLQLPRDWFNEFCGFLVYVDWHIGEDEEIIINDVLEVPYETDDDVLRVMTANGVWYVSFGSLRDTLWWKSTHTTISFSLARDICLKVELVPKRSQCDDLVRTTKDTTHHSEFWDGGSQNKKTFEIIRDSKSSIEIRWRHDTHSDLSMRETIFIKEIVETISNKLWVTISSDNDGLVGIKARLHDLKSNREMESADGVVMVGIWGSGGGGKTTLASSLYNEISSKFHVCCFIENIREESSKFGLPKLQKDILALVSNQKHINRVEDGRRLIKDRFCCKKALIVLDDVDHLDQLEALVGSCDWFGEGSRIVITTRDMHILTAHKVNVIYNISLLDPDEAMKLFRKRAPQRGRPLEDYEILSKEVVSYAGGLPLALKVLGSFLCDKDISEWRSALARLKDIPESGIVEKLKISYDGLEPVEKELFLDIACFFRGKEKDKAMEILDACGFHPTIGVKVLIEKALITMSREGVLDMHDLIQEMGHHIVRGENPKNPELHSRVWQAEDAVNICAMDATKENDMIQAFKLSLREDEEEDIPPNLPQVVGNMKKLRLISWLNYPATTLPREFQPTNLCYLSLSWSLVEQLWEGNKVLPSLKVLDLSCSKRLVSTPDFKGLPYLERMILSDCESLKEIHLSIGYHKRLTFVNMERCIRLELFPPIFRMKKLETLLLSSCHNLRKFPKIHACMDNLKELCLERSGIEVVPSSIGEYCTNLHSLDLRGCKNLQRIEGNFHHLKHLKALYLNGCDQLKSIPAEGLFDIDCCLQLLSSFRNLLHRGMVNLNLFGFSSSLKRLSLRDCNLVDGDIFSVFCEELSNLQTLDLSRNKFSRLHSSLSQLRRLKILDLSCCDNLIELPDLPPSISILVAQGCNSLDVTGDFPTNLKWLWKVLLSAKKCNVQHILQSMLQVNAIEDYYISILLDGPYIPIRGVADEIFTLQLSWNWKNKFSGFLVYVDCWDKSWGNVIVIKEVMVRENKDDILKVSNEEEKSKRMRGMRYISFSSLKNTSWWKSTHTTISFFIEEGVCLKVELVSKRSRGDNVSIGRPKDPAYRSEFWDEESPNGKTVEIIHDSESCIKIQYPLSYYDVCGLA</sequence>
<feature type="region of interest" description="Disordered" evidence="5">
    <location>
        <begin position="1"/>
        <end position="20"/>
    </location>
</feature>
<dbReference type="Gene3D" id="3.40.50.10140">
    <property type="entry name" value="Toll/interleukin-1 receptor homology (TIR) domain"/>
    <property type="match status" value="2"/>
</dbReference>
<dbReference type="Pfam" id="PF23282">
    <property type="entry name" value="WHD_ROQ1"/>
    <property type="match status" value="2"/>
</dbReference>
<feature type="domain" description="TIR" evidence="6">
    <location>
        <begin position="22"/>
        <end position="194"/>
    </location>
</feature>
<evidence type="ECO:0000256" key="5">
    <source>
        <dbReference type="SAM" id="MobiDB-lite"/>
    </source>
</evidence>
<name>A0AA38WJJ8_9ASTR</name>
<keyword evidence="8" id="KW-1185">Reference proteome</keyword>
<dbReference type="InterPro" id="IPR042197">
    <property type="entry name" value="Apaf_helical"/>
</dbReference>
<dbReference type="EMBL" id="JARYMX010000004">
    <property type="protein sequence ID" value="KAJ9554645.1"/>
    <property type="molecule type" value="Genomic_DNA"/>
</dbReference>
<comment type="caution">
    <text evidence="7">The sequence shown here is derived from an EMBL/GenBank/DDBJ whole genome shotgun (WGS) entry which is preliminary data.</text>
</comment>
<evidence type="ECO:0000313" key="7">
    <source>
        <dbReference type="EMBL" id="KAJ9554645.1"/>
    </source>
</evidence>
<dbReference type="GO" id="GO:0043531">
    <property type="term" value="F:ADP binding"/>
    <property type="evidence" value="ECO:0007669"/>
    <property type="project" value="InterPro"/>
</dbReference>
<dbReference type="Gene3D" id="3.80.10.10">
    <property type="entry name" value="Ribonuclease Inhibitor"/>
    <property type="match status" value="6"/>
</dbReference>
<evidence type="ECO:0000256" key="2">
    <source>
        <dbReference type="ARBA" id="ARBA00022737"/>
    </source>
</evidence>
<reference evidence="7" key="1">
    <citation type="submission" date="2023-03" db="EMBL/GenBank/DDBJ databases">
        <title>Chromosome-scale reference genome and RAD-based genetic map of yellow starthistle (Centaurea solstitialis) reveal putative structural variation and QTLs associated with invader traits.</title>
        <authorList>
            <person name="Reatini B."/>
            <person name="Cang F.A."/>
            <person name="Jiang Q."/>
            <person name="Mckibben M.T.W."/>
            <person name="Barker M.S."/>
            <person name="Rieseberg L.H."/>
            <person name="Dlugosch K.M."/>
        </authorList>
    </citation>
    <scope>NUCLEOTIDE SEQUENCE</scope>
    <source>
        <strain evidence="7">CAN-66</strain>
        <tissue evidence="7">Leaf</tissue>
    </source>
</reference>
<dbReference type="InterPro" id="IPR001611">
    <property type="entry name" value="Leu-rich_rpt"/>
</dbReference>
<dbReference type="SMART" id="SM00382">
    <property type="entry name" value="AAA"/>
    <property type="match status" value="2"/>
</dbReference>
<dbReference type="Proteomes" id="UP001172457">
    <property type="component" value="Chromosome 4"/>
</dbReference>
<dbReference type="PROSITE" id="PS51450">
    <property type="entry name" value="LRR"/>
    <property type="match status" value="3"/>
</dbReference>
<dbReference type="Pfam" id="PF13855">
    <property type="entry name" value="LRR_8"/>
    <property type="match status" value="1"/>
</dbReference>
<keyword evidence="3" id="KW-0611">Plant defense</keyword>
<dbReference type="InterPro" id="IPR058192">
    <property type="entry name" value="WHD_ROQ1-like"/>
</dbReference>
<evidence type="ECO:0000259" key="6">
    <source>
        <dbReference type="PROSITE" id="PS50104"/>
    </source>
</evidence>
<dbReference type="InterPro" id="IPR000157">
    <property type="entry name" value="TIR_dom"/>
</dbReference>
<evidence type="ECO:0000256" key="4">
    <source>
        <dbReference type="ARBA" id="ARBA00023027"/>
    </source>
</evidence>
<dbReference type="Gene3D" id="3.40.50.300">
    <property type="entry name" value="P-loop containing nucleotide triphosphate hydrolases"/>
    <property type="match status" value="2"/>
</dbReference>
<dbReference type="InterPro" id="IPR036390">
    <property type="entry name" value="WH_DNA-bd_sf"/>
</dbReference>
<keyword evidence="4" id="KW-0520">NAD</keyword>
<dbReference type="PANTHER" id="PTHR11017:SF271">
    <property type="entry name" value="DISEASE RESISTANCE PROTEIN (TIR-NBS-LRR CLASS) FAMILY"/>
    <property type="match status" value="1"/>
</dbReference>
<dbReference type="InterPro" id="IPR044974">
    <property type="entry name" value="Disease_R_plants"/>
</dbReference>
<dbReference type="Pfam" id="PF01582">
    <property type="entry name" value="TIR"/>
    <property type="match status" value="2"/>
</dbReference>
<dbReference type="Gene3D" id="1.10.8.430">
    <property type="entry name" value="Helical domain of apoptotic protease-activating factors"/>
    <property type="match status" value="2"/>
</dbReference>
<dbReference type="InterPro" id="IPR035897">
    <property type="entry name" value="Toll_tir_struct_dom_sf"/>
</dbReference>
<dbReference type="InterPro" id="IPR002182">
    <property type="entry name" value="NB-ARC"/>
</dbReference>
<dbReference type="SUPFAM" id="SSF52058">
    <property type="entry name" value="L domain-like"/>
    <property type="match status" value="3"/>
</dbReference>
<dbReference type="SUPFAM" id="SSF52200">
    <property type="entry name" value="Toll/Interleukin receptor TIR domain"/>
    <property type="match status" value="2"/>
</dbReference>
<dbReference type="SUPFAM" id="SSF46785">
    <property type="entry name" value="Winged helix' DNA-binding domain"/>
    <property type="match status" value="1"/>
</dbReference>
<evidence type="ECO:0000313" key="8">
    <source>
        <dbReference type="Proteomes" id="UP001172457"/>
    </source>
</evidence>
<dbReference type="InterPro" id="IPR027417">
    <property type="entry name" value="P-loop_NTPase"/>
</dbReference>
<accession>A0AA38WJJ8</accession>
<proteinExistence type="predicted"/>
<organism evidence="7 8">
    <name type="scientific">Centaurea solstitialis</name>
    <name type="common">yellow star-thistle</name>
    <dbReference type="NCBI Taxonomy" id="347529"/>
    <lineage>
        <taxon>Eukaryota</taxon>
        <taxon>Viridiplantae</taxon>
        <taxon>Streptophyta</taxon>
        <taxon>Embryophyta</taxon>
        <taxon>Tracheophyta</taxon>
        <taxon>Spermatophyta</taxon>
        <taxon>Magnoliopsida</taxon>
        <taxon>eudicotyledons</taxon>
        <taxon>Gunneridae</taxon>
        <taxon>Pentapetalae</taxon>
        <taxon>asterids</taxon>
        <taxon>campanulids</taxon>
        <taxon>Asterales</taxon>
        <taxon>Asteraceae</taxon>
        <taxon>Carduoideae</taxon>
        <taxon>Cardueae</taxon>
        <taxon>Centaureinae</taxon>
        <taxon>Centaurea</taxon>
    </lineage>
</organism>
<protein>
    <recommendedName>
        <fullName evidence="6">TIR domain-containing protein</fullName>
    </recommendedName>
</protein>
<dbReference type="GO" id="GO:0051707">
    <property type="term" value="P:response to other organism"/>
    <property type="evidence" value="ECO:0007669"/>
    <property type="project" value="UniProtKB-ARBA"/>
</dbReference>
<dbReference type="PRINTS" id="PR00364">
    <property type="entry name" value="DISEASERSIST"/>
</dbReference>
<dbReference type="GO" id="GO:0007165">
    <property type="term" value="P:signal transduction"/>
    <property type="evidence" value="ECO:0007669"/>
    <property type="project" value="InterPro"/>
</dbReference>
<dbReference type="FunFam" id="3.40.50.10140:FF:000007">
    <property type="entry name" value="Disease resistance protein (TIR-NBS-LRR class)"/>
    <property type="match status" value="2"/>
</dbReference>
<dbReference type="SMART" id="SM00255">
    <property type="entry name" value="TIR"/>
    <property type="match status" value="2"/>
</dbReference>
<dbReference type="SUPFAM" id="SSF52540">
    <property type="entry name" value="P-loop containing nucleoside triphosphate hydrolases"/>
    <property type="match status" value="2"/>
</dbReference>
<dbReference type="SMART" id="SM00369">
    <property type="entry name" value="LRR_TYP"/>
    <property type="match status" value="8"/>
</dbReference>
<dbReference type="Pfam" id="PF00931">
    <property type="entry name" value="NB-ARC"/>
    <property type="match status" value="2"/>
</dbReference>
<dbReference type="PANTHER" id="PTHR11017">
    <property type="entry name" value="LEUCINE-RICH REPEAT-CONTAINING PROTEIN"/>
    <property type="match status" value="1"/>
</dbReference>
<keyword evidence="1" id="KW-0433">Leucine-rich repeat</keyword>
<dbReference type="InterPro" id="IPR032675">
    <property type="entry name" value="LRR_dom_sf"/>
</dbReference>
<dbReference type="InterPro" id="IPR003591">
    <property type="entry name" value="Leu-rich_rpt_typical-subtyp"/>
</dbReference>
<evidence type="ECO:0000256" key="1">
    <source>
        <dbReference type="ARBA" id="ARBA00022614"/>
    </source>
</evidence>